<gene>
    <name evidence="2" type="ORF">VNE69_06147</name>
</gene>
<dbReference type="KEGG" id="vnx:VNE69_06147"/>
<sequence length="168" mass="20306">MYLFSKDYFLKSLKQLTVTEEQIRSLGTYIKIFKKEYKNILEVFSYVYKESSLHHKLVLMYLVNEILQTDKNYDEDSMNLKSGFRQFIIENFAKSKVEAVKYPMILKKFQDLEKVWEQRNVIVLDQVFNIEEFFSKIDTCNGDRKKIIEILEDYLTKLKTEENNKKDY</sequence>
<evidence type="ECO:0000313" key="2">
    <source>
        <dbReference type="EMBL" id="WUR03828.1"/>
    </source>
</evidence>
<accession>A0AAX4JCW5</accession>
<dbReference type="GeneID" id="90541644"/>
<dbReference type="InterPro" id="IPR006569">
    <property type="entry name" value="CID_dom"/>
</dbReference>
<feature type="domain" description="CID" evidence="1">
    <location>
        <begin position="1"/>
        <end position="138"/>
    </location>
</feature>
<dbReference type="AlphaFoldDB" id="A0AAX4JCW5"/>
<evidence type="ECO:0000259" key="1">
    <source>
        <dbReference type="PROSITE" id="PS51391"/>
    </source>
</evidence>
<protein>
    <submittedName>
        <fullName evidence="2">Regulation of nuclear pre-mRNA domain-containing protein</fullName>
    </submittedName>
</protein>
<dbReference type="Gene3D" id="1.25.40.90">
    <property type="match status" value="1"/>
</dbReference>
<dbReference type="Pfam" id="PF04818">
    <property type="entry name" value="CID"/>
    <property type="match status" value="1"/>
</dbReference>
<dbReference type="RefSeq" id="XP_065329973.1">
    <property type="nucleotide sequence ID" value="XM_065473901.1"/>
</dbReference>
<keyword evidence="3" id="KW-1185">Reference proteome</keyword>
<name>A0AAX4JCW5_9MICR</name>
<dbReference type="Proteomes" id="UP001334084">
    <property type="component" value="Chromosome 6"/>
</dbReference>
<dbReference type="PROSITE" id="PS51391">
    <property type="entry name" value="CID"/>
    <property type="match status" value="1"/>
</dbReference>
<reference evidence="2" key="1">
    <citation type="journal article" date="2024" name="BMC Genomics">
        <title>Functional annotation of a divergent genome using sequence and structure-based similarity.</title>
        <authorList>
            <person name="Svedberg D."/>
            <person name="Winiger R.R."/>
            <person name="Berg A."/>
            <person name="Sharma H."/>
            <person name="Tellgren-Roth C."/>
            <person name="Debrunner-Vossbrinck B.A."/>
            <person name="Vossbrinck C.R."/>
            <person name="Barandun J."/>
        </authorList>
    </citation>
    <scope>NUCLEOTIDE SEQUENCE</scope>
    <source>
        <strain evidence="2">Illinois isolate</strain>
    </source>
</reference>
<evidence type="ECO:0000313" key="3">
    <source>
        <dbReference type="Proteomes" id="UP001334084"/>
    </source>
</evidence>
<organism evidence="2 3">
    <name type="scientific">Vairimorpha necatrix</name>
    <dbReference type="NCBI Taxonomy" id="6039"/>
    <lineage>
        <taxon>Eukaryota</taxon>
        <taxon>Fungi</taxon>
        <taxon>Fungi incertae sedis</taxon>
        <taxon>Microsporidia</taxon>
        <taxon>Nosematidae</taxon>
        <taxon>Vairimorpha</taxon>
    </lineage>
</organism>
<dbReference type="InterPro" id="IPR008942">
    <property type="entry name" value="ENTH_VHS"/>
</dbReference>
<proteinExistence type="predicted"/>
<dbReference type="EMBL" id="CP142731">
    <property type="protein sequence ID" value="WUR03828.1"/>
    <property type="molecule type" value="Genomic_DNA"/>
</dbReference>